<dbReference type="RefSeq" id="WP_150014129.1">
    <property type="nucleotide sequence ID" value="NZ_VWSG01000012.1"/>
</dbReference>
<name>A0A5M6CA75_9FLAO</name>
<evidence type="ECO:0000313" key="2">
    <source>
        <dbReference type="Proteomes" id="UP000325141"/>
    </source>
</evidence>
<dbReference type="CDD" id="cd16377">
    <property type="entry name" value="23S_rRNA_IVP_like"/>
    <property type="match status" value="1"/>
</dbReference>
<proteinExistence type="predicted"/>
<dbReference type="NCBIfam" id="TIGR02436">
    <property type="entry name" value="four helix bundle protein"/>
    <property type="match status" value="1"/>
</dbReference>
<gene>
    <name evidence="1" type="ORF">F0460_13505</name>
</gene>
<organism evidence="1 2">
    <name type="scientific">Paenimyroides baculatum</name>
    <dbReference type="NCBI Taxonomy" id="2608000"/>
    <lineage>
        <taxon>Bacteria</taxon>
        <taxon>Pseudomonadati</taxon>
        <taxon>Bacteroidota</taxon>
        <taxon>Flavobacteriia</taxon>
        <taxon>Flavobacteriales</taxon>
        <taxon>Flavobacteriaceae</taxon>
        <taxon>Paenimyroides</taxon>
    </lineage>
</organism>
<sequence>MEKYHIYAFEKLDVYQLALSLSIEIRTLVKSFPKEEQFDLTRQIKRATDSISSNLAEGSGRSSNLDQAHFTNMAYASGLEVINHLNLFFQLNYIAEDEYGKLRLSIDEILNKLNGLYKYQINRKTNLKDQSKNK</sequence>
<dbReference type="Proteomes" id="UP000325141">
    <property type="component" value="Unassembled WGS sequence"/>
</dbReference>
<reference evidence="1 2" key="1">
    <citation type="submission" date="2019-09" db="EMBL/GenBank/DDBJ databases">
        <title>Genome sequence and assembly of Flavobacterium sp.</title>
        <authorList>
            <person name="Chhetri G."/>
        </authorList>
    </citation>
    <scope>NUCLEOTIDE SEQUENCE [LARGE SCALE GENOMIC DNA]</scope>
    <source>
        <strain evidence="1 2">SNL9</strain>
    </source>
</reference>
<comment type="caution">
    <text evidence="1">The sequence shown here is derived from an EMBL/GenBank/DDBJ whole genome shotgun (WGS) entry which is preliminary data.</text>
</comment>
<protein>
    <submittedName>
        <fullName evidence="1">Four helix bundle protein</fullName>
    </submittedName>
</protein>
<evidence type="ECO:0000313" key="1">
    <source>
        <dbReference type="EMBL" id="KAA5532026.1"/>
    </source>
</evidence>
<dbReference type="AlphaFoldDB" id="A0A5M6CA75"/>
<dbReference type="InterPro" id="IPR012657">
    <property type="entry name" value="23S_rRNA-intervening_sequence"/>
</dbReference>
<dbReference type="EMBL" id="VWSG01000012">
    <property type="protein sequence ID" value="KAA5532026.1"/>
    <property type="molecule type" value="Genomic_DNA"/>
</dbReference>
<dbReference type="Pfam" id="PF05635">
    <property type="entry name" value="23S_rRNA_IVP"/>
    <property type="match status" value="1"/>
</dbReference>
<dbReference type="PANTHER" id="PTHR38471">
    <property type="entry name" value="FOUR HELIX BUNDLE PROTEIN"/>
    <property type="match status" value="1"/>
</dbReference>
<dbReference type="Gene3D" id="1.20.1440.60">
    <property type="entry name" value="23S rRNA-intervening sequence"/>
    <property type="match status" value="1"/>
</dbReference>
<accession>A0A5M6CA75</accession>
<dbReference type="InterPro" id="IPR036583">
    <property type="entry name" value="23S_rRNA_IVS_sf"/>
</dbReference>
<dbReference type="PANTHER" id="PTHR38471:SF2">
    <property type="entry name" value="FOUR HELIX BUNDLE PROTEIN"/>
    <property type="match status" value="1"/>
</dbReference>
<dbReference type="SUPFAM" id="SSF158446">
    <property type="entry name" value="IVS-encoded protein-like"/>
    <property type="match status" value="1"/>
</dbReference>
<keyword evidence="2" id="KW-1185">Reference proteome</keyword>